<dbReference type="PANTHER" id="PTHR48051:SF1">
    <property type="entry name" value="RAS SUPPRESSOR PROTEIN 1"/>
    <property type="match status" value="1"/>
</dbReference>
<organism evidence="4">
    <name type="scientific">Aphanomyces invadans</name>
    <dbReference type="NCBI Taxonomy" id="157072"/>
    <lineage>
        <taxon>Eukaryota</taxon>
        <taxon>Sar</taxon>
        <taxon>Stramenopiles</taxon>
        <taxon>Oomycota</taxon>
        <taxon>Saprolegniomycetes</taxon>
        <taxon>Saprolegniales</taxon>
        <taxon>Verrucalvaceae</taxon>
        <taxon>Aphanomyces</taxon>
    </lineage>
</organism>
<dbReference type="STRING" id="157072.A0A024TSK0"/>
<sequence length="702" mass="77129">MQRTLRQSRQSGVLNLSARDLKDIPEAVFYPTKCMESDENLWECRDLVKLDLSYNDLVTVPQDVEHLQALTWLKLKQNQLTDVPPQLGSLTSLVNLDLSKCAMHDIARPHITHSFCFIPSNKLTQAPAFLGLLVQLRELSLSANGLRSLPDDFQHLGQLEILSIHENELTHLPRSIENLAKLRELSAHQNALVSLPPLSSLVLLETLNLSKNKLTEVPSLEPLSRLKSLDLRQNRLNIMPLLPSPSVLAIVFLGHNRLHTLDQLDKLAPALTVLDVRCNQLEVVPSTIASLVHLKSLDVSNNNLAELPNELGRLASLNHVLLDGNPLRSIRRSVIAGGCVALKNYLAARDSQSSQSPMEAATVSIDGAGIPDYLLRDGCASGVLDLTNRRMLDISQVAMAPRLGATLVHLNVSQNGLKELPANLNNLHLLQSLTAEDNYLTHVPVDVAELTRLRSLRLQKNRLTDSAIRTIIESTAPIRYTLVELDLRHNNLTAVPPGLSAFQALDTLLLSFNKITTLDGVQWTNMTKLTTLLVSNNLLASLGSVHEAPSLTSFNVENNDLSHIPSALGRAPHLNLLNIQGNPQRQIRSTLVLRGPQAVVQFLRELETPPISTAASKRTVDNMDGLADVKSPPKKKSFQPVGATVVPQTPARPVRLESLNQQIRAAEEELDGFGVSNARAAALKKELANLRAQQQRMASDPS</sequence>
<dbReference type="GO" id="GO:0005737">
    <property type="term" value="C:cytoplasm"/>
    <property type="evidence" value="ECO:0007669"/>
    <property type="project" value="TreeGrafter"/>
</dbReference>
<dbReference type="RefSeq" id="XP_008874875.1">
    <property type="nucleotide sequence ID" value="XM_008876653.1"/>
</dbReference>
<dbReference type="InterPro" id="IPR032675">
    <property type="entry name" value="LRR_dom_sf"/>
</dbReference>
<gene>
    <name evidence="4" type="ORF">H310_10311</name>
</gene>
<reference evidence="4" key="1">
    <citation type="submission" date="2013-12" db="EMBL/GenBank/DDBJ databases">
        <title>The Genome Sequence of Aphanomyces invadans NJM9701.</title>
        <authorList>
            <consortium name="The Broad Institute Genomics Platform"/>
            <person name="Russ C."/>
            <person name="Tyler B."/>
            <person name="van West P."/>
            <person name="Dieguez-Uribeondo J."/>
            <person name="Young S.K."/>
            <person name="Zeng Q."/>
            <person name="Gargeya S."/>
            <person name="Fitzgerald M."/>
            <person name="Abouelleil A."/>
            <person name="Alvarado L."/>
            <person name="Chapman S.B."/>
            <person name="Gainer-Dewar J."/>
            <person name="Goldberg J."/>
            <person name="Griggs A."/>
            <person name="Gujja S."/>
            <person name="Hansen M."/>
            <person name="Howarth C."/>
            <person name="Imamovic A."/>
            <person name="Ireland A."/>
            <person name="Larimer J."/>
            <person name="McCowan C."/>
            <person name="Murphy C."/>
            <person name="Pearson M."/>
            <person name="Poon T.W."/>
            <person name="Priest M."/>
            <person name="Roberts A."/>
            <person name="Saif S."/>
            <person name="Shea T."/>
            <person name="Sykes S."/>
            <person name="Wortman J."/>
            <person name="Nusbaum C."/>
            <person name="Birren B."/>
        </authorList>
    </citation>
    <scope>NUCLEOTIDE SEQUENCE [LARGE SCALE GENOMIC DNA]</scope>
    <source>
        <strain evidence="4">NJM9701</strain>
    </source>
</reference>
<dbReference type="PROSITE" id="PS51450">
    <property type="entry name" value="LRR"/>
    <property type="match status" value="4"/>
</dbReference>
<evidence type="ECO:0000256" key="3">
    <source>
        <dbReference type="SAM" id="Coils"/>
    </source>
</evidence>
<name>A0A024TSK0_9STRA</name>
<dbReference type="Gene3D" id="3.80.10.10">
    <property type="entry name" value="Ribonuclease Inhibitor"/>
    <property type="match status" value="5"/>
</dbReference>
<dbReference type="OrthoDB" id="660555at2759"/>
<evidence type="ECO:0000313" key="4">
    <source>
        <dbReference type="EMBL" id="ETV96611.1"/>
    </source>
</evidence>
<dbReference type="InterPro" id="IPR050216">
    <property type="entry name" value="LRR_domain-containing"/>
</dbReference>
<accession>A0A024TSK0</accession>
<keyword evidence="2" id="KW-0677">Repeat</keyword>
<dbReference type="InterPro" id="IPR003591">
    <property type="entry name" value="Leu-rich_rpt_typical-subtyp"/>
</dbReference>
<evidence type="ECO:0000256" key="1">
    <source>
        <dbReference type="ARBA" id="ARBA00022614"/>
    </source>
</evidence>
<feature type="coiled-coil region" evidence="3">
    <location>
        <begin position="656"/>
        <end position="700"/>
    </location>
</feature>
<dbReference type="GeneID" id="20087361"/>
<dbReference type="SUPFAM" id="SSF52047">
    <property type="entry name" value="RNI-like"/>
    <property type="match status" value="1"/>
</dbReference>
<keyword evidence="1" id="KW-0433">Leucine-rich repeat</keyword>
<evidence type="ECO:0008006" key="5">
    <source>
        <dbReference type="Google" id="ProtNLM"/>
    </source>
</evidence>
<dbReference type="AlphaFoldDB" id="A0A024TSK0"/>
<dbReference type="SUPFAM" id="SSF52058">
    <property type="entry name" value="L domain-like"/>
    <property type="match status" value="1"/>
</dbReference>
<proteinExistence type="predicted"/>
<dbReference type="InterPro" id="IPR001611">
    <property type="entry name" value="Leu-rich_rpt"/>
</dbReference>
<evidence type="ECO:0000256" key="2">
    <source>
        <dbReference type="ARBA" id="ARBA00022737"/>
    </source>
</evidence>
<dbReference type="SMART" id="SM00364">
    <property type="entry name" value="LRR_BAC"/>
    <property type="match status" value="12"/>
</dbReference>
<keyword evidence="3" id="KW-0175">Coiled coil</keyword>
<protein>
    <recommendedName>
        <fullName evidence="5">Leucine-rich repeat-containing protein 40</fullName>
    </recommendedName>
</protein>
<dbReference type="SMART" id="SM00369">
    <property type="entry name" value="LRR_TYP"/>
    <property type="match status" value="16"/>
</dbReference>
<dbReference type="SMART" id="SM00365">
    <property type="entry name" value="LRR_SD22"/>
    <property type="match status" value="9"/>
</dbReference>
<dbReference type="EMBL" id="KI913976">
    <property type="protein sequence ID" value="ETV96611.1"/>
    <property type="molecule type" value="Genomic_DNA"/>
</dbReference>
<dbReference type="eggNOG" id="KOG0472">
    <property type="taxonomic scope" value="Eukaryota"/>
</dbReference>
<dbReference type="PANTHER" id="PTHR48051">
    <property type="match status" value="1"/>
</dbReference>
<dbReference type="Pfam" id="PF13855">
    <property type="entry name" value="LRR_8"/>
    <property type="match status" value="4"/>
</dbReference>
<dbReference type="VEuPathDB" id="FungiDB:H310_10311"/>